<evidence type="ECO:0000313" key="1">
    <source>
        <dbReference type="EMBL" id="KAJ7515963.1"/>
    </source>
</evidence>
<proteinExistence type="predicted"/>
<comment type="caution">
    <text evidence="1">The sequence shown here is derived from an EMBL/GenBank/DDBJ whole genome shotgun (WGS) entry which is preliminary data.</text>
</comment>
<gene>
    <name evidence="1" type="ORF">O6H91_22G036300</name>
</gene>
<sequence length="152" mass="16806">MFVVALNLNSIEYVRFEEVGNTIVPAARWKPSLLSKALMSAQTLCHLICELSRYSMRPNLHRSENACSVKGDLQNSERMLVNATSAGILRSDPLWKWLCAVHGTVFPRSGLTIAISASEGSRSVIQKGGMRVHATCSTTLSTRPAHVYFWVV</sequence>
<keyword evidence="2" id="KW-1185">Reference proteome</keyword>
<evidence type="ECO:0000313" key="2">
    <source>
        <dbReference type="Proteomes" id="UP001162992"/>
    </source>
</evidence>
<name>A0ACC2AEM0_DIPCM</name>
<dbReference type="EMBL" id="CM055113">
    <property type="protein sequence ID" value="KAJ7515963.1"/>
    <property type="molecule type" value="Genomic_DNA"/>
</dbReference>
<organism evidence="1 2">
    <name type="scientific">Diphasiastrum complanatum</name>
    <name type="common">Issler's clubmoss</name>
    <name type="synonym">Lycopodium complanatum</name>
    <dbReference type="NCBI Taxonomy" id="34168"/>
    <lineage>
        <taxon>Eukaryota</taxon>
        <taxon>Viridiplantae</taxon>
        <taxon>Streptophyta</taxon>
        <taxon>Embryophyta</taxon>
        <taxon>Tracheophyta</taxon>
        <taxon>Lycopodiopsida</taxon>
        <taxon>Lycopodiales</taxon>
        <taxon>Lycopodiaceae</taxon>
        <taxon>Lycopodioideae</taxon>
        <taxon>Diphasiastrum</taxon>
    </lineage>
</organism>
<protein>
    <submittedName>
        <fullName evidence="1">Uncharacterized protein</fullName>
    </submittedName>
</protein>
<dbReference type="Proteomes" id="UP001162992">
    <property type="component" value="Chromosome 22"/>
</dbReference>
<accession>A0ACC2AEM0</accession>
<reference evidence="2" key="1">
    <citation type="journal article" date="2024" name="Proc. Natl. Acad. Sci. U.S.A.">
        <title>Extraordinary preservation of gene collinearity over three hundred million years revealed in homosporous lycophytes.</title>
        <authorList>
            <person name="Li C."/>
            <person name="Wickell D."/>
            <person name="Kuo L.Y."/>
            <person name="Chen X."/>
            <person name="Nie B."/>
            <person name="Liao X."/>
            <person name="Peng D."/>
            <person name="Ji J."/>
            <person name="Jenkins J."/>
            <person name="Williams M."/>
            <person name="Shu S."/>
            <person name="Plott C."/>
            <person name="Barry K."/>
            <person name="Rajasekar S."/>
            <person name="Grimwood J."/>
            <person name="Han X."/>
            <person name="Sun S."/>
            <person name="Hou Z."/>
            <person name="He W."/>
            <person name="Dai G."/>
            <person name="Sun C."/>
            <person name="Schmutz J."/>
            <person name="Leebens-Mack J.H."/>
            <person name="Li F.W."/>
            <person name="Wang L."/>
        </authorList>
    </citation>
    <scope>NUCLEOTIDE SEQUENCE [LARGE SCALE GENOMIC DNA]</scope>
    <source>
        <strain evidence="2">cv. PW_Plant_1</strain>
    </source>
</reference>